<feature type="chain" id="PRO_5014573401" evidence="1">
    <location>
        <begin position="28"/>
        <end position="78"/>
    </location>
</feature>
<reference evidence="4" key="3">
    <citation type="submission" date="2015-04" db="UniProtKB">
        <authorList>
            <consortium name="EnsemblPlants"/>
        </authorList>
    </citation>
    <scope>IDENTIFICATION</scope>
    <source>
        <strain evidence="4">cv. Jemalong A17</strain>
    </source>
</reference>
<proteinExistence type="predicted"/>
<evidence type="ECO:0000256" key="1">
    <source>
        <dbReference type="SAM" id="SignalP"/>
    </source>
</evidence>
<evidence type="ECO:0000313" key="3">
    <source>
        <dbReference type="EMBL" id="AES98735.1"/>
    </source>
</evidence>
<reference evidence="3 5" key="1">
    <citation type="journal article" date="2011" name="Nature">
        <title>The Medicago genome provides insight into the evolution of rhizobial symbioses.</title>
        <authorList>
            <person name="Young N.D."/>
            <person name="Debelle F."/>
            <person name="Oldroyd G.E."/>
            <person name="Geurts R."/>
            <person name="Cannon S.B."/>
            <person name="Udvardi M.K."/>
            <person name="Benedito V.A."/>
            <person name="Mayer K.F."/>
            <person name="Gouzy J."/>
            <person name="Schoof H."/>
            <person name="Van de Peer Y."/>
            <person name="Proost S."/>
            <person name="Cook D.R."/>
            <person name="Meyers B.C."/>
            <person name="Spannagl M."/>
            <person name="Cheung F."/>
            <person name="De Mita S."/>
            <person name="Krishnakumar V."/>
            <person name="Gundlach H."/>
            <person name="Zhou S."/>
            <person name="Mudge J."/>
            <person name="Bharti A.K."/>
            <person name="Murray J.D."/>
            <person name="Naoumkina M.A."/>
            <person name="Rosen B."/>
            <person name="Silverstein K.A."/>
            <person name="Tang H."/>
            <person name="Rombauts S."/>
            <person name="Zhao P.X."/>
            <person name="Zhou P."/>
            <person name="Barbe V."/>
            <person name="Bardou P."/>
            <person name="Bechner M."/>
            <person name="Bellec A."/>
            <person name="Berger A."/>
            <person name="Berges H."/>
            <person name="Bidwell S."/>
            <person name="Bisseling T."/>
            <person name="Choisne N."/>
            <person name="Couloux A."/>
            <person name="Denny R."/>
            <person name="Deshpande S."/>
            <person name="Dai X."/>
            <person name="Doyle J.J."/>
            <person name="Dudez A.M."/>
            <person name="Farmer A.D."/>
            <person name="Fouteau S."/>
            <person name="Franken C."/>
            <person name="Gibelin C."/>
            <person name="Gish J."/>
            <person name="Goldstein S."/>
            <person name="Gonzalez A.J."/>
            <person name="Green P.J."/>
            <person name="Hallab A."/>
            <person name="Hartog M."/>
            <person name="Hua A."/>
            <person name="Humphray S.J."/>
            <person name="Jeong D.H."/>
            <person name="Jing Y."/>
            <person name="Jocker A."/>
            <person name="Kenton S.M."/>
            <person name="Kim D.J."/>
            <person name="Klee K."/>
            <person name="Lai H."/>
            <person name="Lang C."/>
            <person name="Lin S."/>
            <person name="Macmil S.L."/>
            <person name="Magdelenat G."/>
            <person name="Matthews L."/>
            <person name="McCorrison J."/>
            <person name="Monaghan E.L."/>
            <person name="Mun J.H."/>
            <person name="Najar F.Z."/>
            <person name="Nicholson C."/>
            <person name="Noirot C."/>
            <person name="O'Bleness M."/>
            <person name="Paule C.R."/>
            <person name="Poulain J."/>
            <person name="Prion F."/>
            <person name="Qin B."/>
            <person name="Qu C."/>
            <person name="Retzel E.F."/>
            <person name="Riddle C."/>
            <person name="Sallet E."/>
            <person name="Samain S."/>
            <person name="Samson N."/>
            <person name="Sanders I."/>
            <person name="Saurat O."/>
            <person name="Scarpelli C."/>
            <person name="Schiex T."/>
            <person name="Segurens B."/>
            <person name="Severin A.J."/>
            <person name="Sherrier D.J."/>
            <person name="Shi R."/>
            <person name="Sims S."/>
            <person name="Singer S.R."/>
            <person name="Sinharoy S."/>
            <person name="Sterck L."/>
            <person name="Viollet A."/>
            <person name="Wang B.B."/>
            <person name="Wang K."/>
            <person name="Wang M."/>
            <person name="Wang X."/>
            <person name="Warfsmann J."/>
            <person name="Weissenbach J."/>
            <person name="White D.D."/>
            <person name="White J.D."/>
            <person name="Wiley G.B."/>
            <person name="Wincker P."/>
            <person name="Xing Y."/>
            <person name="Yang L."/>
            <person name="Yao Z."/>
            <person name="Ying F."/>
            <person name="Zhai J."/>
            <person name="Zhou L."/>
            <person name="Zuber A."/>
            <person name="Denarie J."/>
            <person name="Dixon R.A."/>
            <person name="May G.D."/>
            <person name="Schwartz D.C."/>
            <person name="Rogers J."/>
            <person name="Quetier F."/>
            <person name="Town C.D."/>
            <person name="Roe B.A."/>
        </authorList>
    </citation>
    <scope>NUCLEOTIDE SEQUENCE [LARGE SCALE GENOMIC DNA]</scope>
    <source>
        <strain evidence="3">A17</strain>
        <strain evidence="4 5">cv. Jemalong A17</strain>
    </source>
</reference>
<dbReference type="EnsemblPlants" id="AES98735">
    <property type="protein sequence ID" value="AES98735"/>
    <property type="gene ID" value="MTR_5g072180"/>
</dbReference>
<sequence>MVQILKFVCVMILFISLFLIATKFGVARDKCQIDADCPKSGNLFYIYKLVRSTGSITYLIKKFFERRDVKTKEHRDSS</sequence>
<keyword evidence="5" id="KW-1185">Reference proteome</keyword>
<accession>G7K756</accession>
<name>G7K756_MEDTR</name>
<protein>
    <submittedName>
        <fullName evidence="3">Late nodulin</fullName>
    </submittedName>
</protein>
<dbReference type="EMBL" id="CM001221">
    <property type="protein sequence ID" value="AES98735.1"/>
    <property type="molecule type" value="Genomic_DNA"/>
</dbReference>
<dbReference type="GO" id="GO:0046872">
    <property type="term" value="F:metal ion binding"/>
    <property type="evidence" value="ECO:0007669"/>
    <property type="project" value="InterPro"/>
</dbReference>
<feature type="domain" description="Late nodulin" evidence="2">
    <location>
        <begin position="1"/>
        <end position="41"/>
    </location>
</feature>
<dbReference type="HOGENOM" id="CLU_181053_1_2_1"/>
<dbReference type="Pfam" id="PF07127">
    <property type="entry name" value="Nodulin_late"/>
    <property type="match status" value="1"/>
</dbReference>
<evidence type="ECO:0000313" key="4">
    <source>
        <dbReference type="EnsemblPlants" id="AES98735"/>
    </source>
</evidence>
<dbReference type="Proteomes" id="UP000002051">
    <property type="component" value="Chromosome 5"/>
</dbReference>
<dbReference type="PaxDb" id="3880-AES98735"/>
<organism evidence="3 5">
    <name type="scientific">Medicago truncatula</name>
    <name type="common">Barrel medic</name>
    <name type="synonym">Medicago tribuloides</name>
    <dbReference type="NCBI Taxonomy" id="3880"/>
    <lineage>
        <taxon>Eukaryota</taxon>
        <taxon>Viridiplantae</taxon>
        <taxon>Streptophyta</taxon>
        <taxon>Embryophyta</taxon>
        <taxon>Tracheophyta</taxon>
        <taxon>Spermatophyta</taxon>
        <taxon>Magnoliopsida</taxon>
        <taxon>eudicotyledons</taxon>
        <taxon>Gunneridae</taxon>
        <taxon>Pentapetalae</taxon>
        <taxon>rosids</taxon>
        <taxon>fabids</taxon>
        <taxon>Fabales</taxon>
        <taxon>Fabaceae</taxon>
        <taxon>Papilionoideae</taxon>
        <taxon>50 kb inversion clade</taxon>
        <taxon>NPAAA clade</taxon>
        <taxon>Hologalegina</taxon>
        <taxon>IRL clade</taxon>
        <taxon>Trifolieae</taxon>
        <taxon>Medicago</taxon>
    </lineage>
</organism>
<reference evidence="3 5" key="2">
    <citation type="journal article" date="2014" name="BMC Genomics">
        <title>An improved genome release (version Mt4.0) for the model legume Medicago truncatula.</title>
        <authorList>
            <person name="Tang H."/>
            <person name="Krishnakumar V."/>
            <person name="Bidwell S."/>
            <person name="Rosen B."/>
            <person name="Chan A."/>
            <person name="Zhou S."/>
            <person name="Gentzbittel L."/>
            <person name="Childs K.L."/>
            <person name="Yandell M."/>
            <person name="Gundlach H."/>
            <person name="Mayer K.F."/>
            <person name="Schwartz D.C."/>
            <person name="Town C.D."/>
        </authorList>
    </citation>
    <scope>GENOME REANNOTATION</scope>
    <source>
        <strain evidence="4 5">cv. Jemalong A17</strain>
    </source>
</reference>
<dbReference type="AlphaFoldDB" id="G7K756"/>
<keyword evidence="1" id="KW-0732">Signal</keyword>
<evidence type="ECO:0000313" key="5">
    <source>
        <dbReference type="Proteomes" id="UP000002051"/>
    </source>
</evidence>
<gene>
    <name evidence="3" type="ordered locus">MTR_5g072180</name>
</gene>
<dbReference type="InterPro" id="IPR009810">
    <property type="entry name" value="Nodulin_late_dom"/>
</dbReference>
<evidence type="ECO:0000259" key="2">
    <source>
        <dbReference type="Pfam" id="PF07127"/>
    </source>
</evidence>
<feature type="signal peptide" evidence="1">
    <location>
        <begin position="1"/>
        <end position="27"/>
    </location>
</feature>